<evidence type="ECO:0000313" key="4">
    <source>
        <dbReference type="EMBL" id="KOO03788.1"/>
    </source>
</evidence>
<dbReference type="GO" id="GO:1904680">
    <property type="term" value="F:peptide transmembrane transporter activity"/>
    <property type="evidence" value="ECO:0007669"/>
    <property type="project" value="TreeGrafter"/>
</dbReference>
<dbReference type="STRING" id="693.AKJ17_10660"/>
<dbReference type="PATRIC" id="fig|693.5.peg.2181"/>
<dbReference type="PIRSF" id="PIRSF002741">
    <property type="entry name" value="MppA"/>
    <property type="match status" value="1"/>
</dbReference>
<dbReference type="EMBL" id="LHPJ01000007">
    <property type="protein sequence ID" value="KOO03788.1"/>
    <property type="molecule type" value="Genomic_DNA"/>
</dbReference>
<keyword evidence="5" id="KW-1185">Reference proteome</keyword>
<name>A0A0M0HQ86_VIBNE</name>
<dbReference type="SUPFAM" id="SSF53850">
    <property type="entry name" value="Periplasmic binding protein-like II"/>
    <property type="match status" value="1"/>
</dbReference>
<dbReference type="InterPro" id="IPR030678">
    <property type="entry name" value="Peptide/Ni-bd"/>
</dbReference>
<dbReference type="GO" id="GO:0030288">
    <property type="term" value="C:outer membrane-bounded periplasmic space"/>
    <property type="evidence" value="ECO:0007669"/>
    <property type="project" value="TreeGrafter"/>
</dbReference>
<dbReference type="GO" id="GO:0042884">
    <property type="term" value="P:microcin transport"/>
    <property type="evidence" value="ECO:0007669"/>
    <property type="project" value="TreeGrafter"/>
</dbReference>
<keyword evidence="1 2" id="KW-0732">Signal</keyword>
<feature type="signal peptide" evidence="2">
    <location>
        <begin position="1"/>
        <end position="19"/>
    </location>
</feature>
<dbReference type="CDD" id="cd08497">
    <property type="entry name" value="MbnE-like"/>
    <property type="match status" value="1"/>
</dbReference>
<dbReference type="AlphaFoldDB" id="A0A0M0HQ86"/>
<dbReference type="GO" id="GO:0015833">
    <property type="term" value="P:peptide transport"/>
    <property type="evidence" value="ECO:0007669"/>
    <property type="project" value="TreeGrafter"/>
</dbReference>
<dbReference type="RefSeq" id="WP_053395776.1">
    <property type="nucleotide sequence ID" value="NZ_LHPJ01000007.1"/>
</dbReference>
<dbReference type="Gene3D" id="3.10.105.10">
    <property type="entry name" value="Dipeptide-binding Protein, Domain 3"/>
    <property type="match status" value="1"/>
</dbReference>
<feature type="domain" description="Solute-binding protein family 5" evidence="3">
    <location>
        <begin position="91"/>
        <end position="478"/>
    </location>
</feature>
<dbReference type="PANTHER" id="PTHR30290">
    <property type="entry name" value="PERIPLASMIC BINDING COMPONENT OF ABC TRANSPORTER"/>
    <property type="match status" value="1"/>
</dbReference>
<dbReference type="InterPro" id="IPR039424">
    <property type="entry name" value="SBP_5"/>
</dbReference>
<dbReference type="Gene3D" id="3.40.190.10">
    <property type="entry name" value="Periplasmic binding protein-like II"/>
    <property type="match status" value="1"/>
</dbReference>
<comment type="caution">
    <text evidence="4">The sequence shown here is derived from an EMBL/GenBank/DDBJ whole genome shotgun (WGS) entry which is preliminary data.</text>
</comment>
<proteinExistence type="predicted"/>
<evidence type="ECO:0000256" key="1">
    <source>
        <dbReference type="ARBA" id="ARBA00022729"/>
    </source>
</evidence>
<dbReference type="Pfam" id="PF00496">
    <property type="entry name" value="SBP_bac_5"/>
    <property type="match status" value="1"/>
</dbReference>
<evidence type="ECO:0000259" key="3">
    <source>
        <dbReference type="Pfam" id="PF00496"/>
    </source>
</evidence>
<evidence type="ECO:0000256" key="2">
    <source>
        <dbReference type="SAM" id="SignalP"/>
    </source>
</evidence>
<dbReference type="OrthoDB" id="9801912at2"/>
<reference evidence="5" key="1">
    <citation type="submission" date="2015-08" db="EMBL/GenBank/DDBJ databases">
        <title>Vibrio galatheae sp. nov., a novel member of the Vibrionaceae family isolated from the Solomon Islands.</title>
        <authorList>
            <person name="Giubergia S."/>
            <person name="Machado H."/>
            <person name="Mateiu R.V."/>
            <person name="Gram L."/>
        </authorList>
    </citation>
    <scope>NUCLEOTIDE SEQUENCE [LARGE SCALE GENOMIC DNA]</scope>
    <source>
        <strain evidence="5">DSM 19584</strain>
    </source>
</reference>
<sequence>MKKLLVASILSALGTSAYAADLPQGLDWQTNWDEPLFASAEAKRGGTYRTHILSFPQTLRSVGPDSNSGLRAYFLDDVPNLVSKHPDTLEWIPSLANEWAFGDDNKTVYFKLNPAAKWSDGKSVTADDFVFMLKFYRSKDIIAPWYNEYYSNVIAEVKKFDDLTFSVTSGIEKNPEDLLYTLGSLVPRPAHFYANPSKDENGDGIDDNFVRKYNFKSEPTTSAYYLDKVKKGKQLTFKHAGDDWWGYSNRYYQNRYNVDKIRIKVIRDNDIAMKHFEKGNLDAFSLLLPSLWHEKTSSEPYKQGYIHKFWGYNQMPQGAGGLWMNTAQPLLSDGELRKGIMLATDYDGMIENITRGDYSRKPHAMGFGHGNYDLPNPKPSKFDPEKAAEHFAKAGFDQIGPDGIRVNAKGERLSFGITYGRNSWTPRIAFLKEQAKLAGLEFTLNLVDGSAAFKYILEKKHELAFLNMGTADVPAYWEYFHSVNANKPQTNNHTNFSSPRLDKLIEQYKTEFDLAKKQGLSHQIQQEITTANVIVPGYMVPYAREAHWRWIKFPEQAMTKRTANMFPIDRTFGLHTFWIDTEAKKETKKAMKQGKAFPEVTVVDERYKL</sequence>
<organism evidence="4 5">
    <name type="scientific">Vibrio nereis</name>
    <dbReference type="NCBI Taxonomy" id="693"/>
    <lineage>
        <taxon>Bacteria</taxon>
        <taxon>Pseudomonadati</taxon>
        <taxon>Pseudomonadota</taxon>
        <taxon>Gammaproteobacteria</taxon>
        <taxon>Vibrionales</taxon>
        <taxon>Vibrionaceae</taxon>
        <taxon>Vibrio</taxon>
    </lineage>
</organism>
<dbReference type="InterPro" id="IPR000914">
    <property type="entry name" value="SBP_5_dom"/>
</dbReference>
<accession>A0A0M0HQ86</accession>
<dbReference type="GO" id="GO:0043190">
    <property type="term" value="C:ATP-binding cassette (ABC) transporter complex"/>
    <property type="evidence" value="ECO:0007669"/>
    <property type="project" value="InterPro"/>
</dbReference>
<feature type="chain" id="PRO_5005600130" evidence="2">
    <location>
        <begin position="20"/>
        <end position="609"/>
    </location>
</feature>
<protein>
    <submittedName>
        <fullName evidence="4">Diguanylate cyclase</fullName>
    </submittedName>
</protein>
<dbReference type="Proteomes" id="UP000037515">
    <property type="component" value="Unassembled WGS sequence"/>
</dbReference>
<evidence type="ECO:0000313" key="5">
    <source>
        <dbReference type="Proteomes" id="UP000037515"/>
    </source>
</evidence>
<dbReference type="PANTHER" id="PTHR30290:SF64">
    <property type="entry name" value="ABC TRANSPORTER PERIPLASMIC BINDING PROTEIN"/>
    <property type="match status" value="1"/>
</dbReference>
<gene>
    <name evidence="4" type="ORF">AKJ17_10660</name>
</gene>